<name>A0A2S5SXA2_9BURK</name>
<dbReference type="Pfam" id="PF02826">
    <property type="entry name" value="2-Hacid_dh_C"/>
    <property type="match status" value="1"/>
</dbReference>
<dbReference type="PANTHER" id="PTHR10996">
    <property type="entry name" value="2-HYDROXYACID DEHYDROGENASE-RELATED"/>
    <property type="match status" value="1"/>
</dbReference>
<dbReference type="Pfam" id="PF00389">
    <property type="entry name" value="2-Hacid_dh"/>
    <property type="match status" value="1"/>
</dbReference>
<evidence type="ECO:0000313" key="7">
    <source>
        <dbReference type="Proteomes" id="UP000238605"/>
    </source>
</evidence>
<gene>
    <name evidence="6" type="ORF">C1704_04265</name>
</gene>
<dbReference type="GO" id="GO:0051287">
    <property type="term" value="F:NAD binding"/>
    <property type="evidence" value="ECO:0007669"/>
    <property type="project" value="InterPro"/>
</dbReference>
<keyword evidence="7" id="KW-1185">Reference proteome</keyword>
<protein>
    <submittedName>
        <fullName evidence="6">Hydroxyacid dehydrogenase</fullName>
    </submittedName>
</protein>
<dbReference type="PROSITE" id="PS00671">
    <property type="entry name" value="D_2_HYDROXYACID_DH_3"/>
    <property type="match status" value="1"/>
</dbReference>
<dbReference type="InterPro" id="IPR006140">
    <property type="entry name" value="D-isomer_DH_NAD-bd"/>
</dbReference>
<evidence type="ECO:0000259" key="4">
    <source>
        <dbReference type="Pfam" id="PF00389"/>
    </source>
</evidence>
<accession>A0A2S5SXA2</accession>
<evidence type="ECO:0000256" key="1">
    <source>
        <dbReference type="ARBA" id="ARBA00005854"/>
    </source>
</evidence>
<dbReference type="InterPro" id="IPR036291">
    <property type="entry name" value="NAD(P)-bd_dom_sf"/>
</dbReference>
<dbReference type="GO" id="GO:0030267">
    <property type="term" value="F:glyoxylate reductase (NADPH) activity"/>
    <property type="evidence" value="ECO:0007669"/>
    <property type="project" value="TreeGrafter"/>
</dbReference>
<dbReference type="AlphaFoldDB" id="A0A2S5SXA2"/>
<dbReference type="SUPFAM" id="SSF52283">
    <property type="entry name" value="Formate/glycerate dehydrogenase catalytic domain-like"/>
    <property type="match status" value="1"/>
</dbReference>
<dbReference type="Proteomes" id="UP000238605">
    <property type="component" value="Unassembled WGS sequence"/>
</dbReference>
<dbReference type="GO" id="GO:0008465">
    <property type="term" value="F:hydroxypyruvate reductase (NADH) activity"/>
    <property type="evidence" value="ECO:0007669"/>
    <property type="project" value="TreeGrafter"/>
</dbReference>
<dbReference type="RefSeq" id="WP_104301318.1">
    <property type="nucleotide sequence ID" value="NZ_PSNX01000003.1"/>
</dbReference>
<proteinExistence type="inferred from homology"/>
<reference evidence="6 7" key="1">
    <citation type="submission" date="2018-02" db="EMBL/GenBank/DDBJ databases">
        <title>Reclassifiation of [Polyangium] brachysporum DSM 7029 as Guopingzhaonella breviflexa gen. nov., sp. nov., a member of the family Comamonadaceae.</title>
        <authorList>
            <person name="Tang B."/>
        </authorList>
    </citation>
    <scope>NUCLEOTIDE SEQUENCE [LARGE SCALE GENOMIC DNA]</scope>
    <source>
        <strain evidence="6 7">BCRC 80649</strain>
    </source>
</reference>
<dbReference type="InterPro" id="IPR050223">
    <property type="entry name" value="D-isomer_2-hydroxyacid_DH"/>
</dbReference>
<dbReference type="SUPFAM" id="SSF51735">
    <property type="entry name" value="NAD(P)-binding Rossmann-fold domains"/>
    <property type="match status" value="1"/>
</dbReference>
<comment type="caution">
    <text evidence="6">The sequence shown here is derived from an EMBL/GenBank/DDBJ whole genome shotgun (WGS) entry which is preliminary data.</text>
</comment>
<keyword evidence="2 3" id="KW-0560">Oxidoreductase</keyword>
<dbReference type="PANTHER" id="PTHR10996:SF257">
    <property type="entry name" value="GLYOXYLATE REDUCTASE 1"/>
    <property type="match status" value="1"/>
</dbReference>
<dbReference type="EMBL" id="PSNX01000003">
    <property type="protein sequence ID" value="PPE67384.1"/>
    <property type="molecule type" value="Genomic_DNA"/>
</dbReference>
<evidence type="ECO:0000313" key="6">
    <source>
        <dbReference type="EMBL" id="PPE67384.1"/>
    </source>
</evidence>
<evidence type="ECO:0000256" key="3">
    <source>
        <dbReference type="RuleBase" id="RU003719"/>
    </source>
</evidence>
<dbReference type="OrthoDB" id="9805416at2"/>
<evidence type="ECO:0000256" key="2">
    <source>
        <dbReference type="ARBA" id="ARBA00023002"/>
    </source>
</evidence>
<evidence type="ECO:0000259" key="5">
    <source>
        <dbReference type="Pfam" id="PF02826"/>
    </source>
</evidence>
<feature type="domain" description="D-isomer specific 2-hydroxyacid dehydrogenase catalytic" evidence="4">
    <location>
        <begin position="5"/>
        <end position="321"/>
    </location>
</feature>
<sequence length="328" mass="35100">MQHHVVVTNRIHDEVLARLQTRARVDMNPGLEPWSSEELGRRLRPATAMMGFMTDRIDDTLLAQAPQLRIVACALKGYDAYDVDACTRRGVWLSIVPDLLTEPTAELAVGLAIGLARHVRTGDAVVRAPGYAGWRAHLYGTGLRHATAAVVGLGLVGRAIVDRLSGFGCAQILGVDPAARHPAARNVSLDEALAVSQFVFLAVPLTPSTRGLIDAARLARARPGQWLVNIGRGSVVDEEAVASALHSGQLGGYASDVFACEDWGLPDRPRQVPAALLDAPRTLFTPHLGSAVQEVRLAIEHRAADNLLAVLEGQEPLDHINQPGLIAA</sequence>
<dbReference type="InterPro" id="IPR006139">
    <property type="entry name" value="D-isomer_2_OHA_DH_cat_dom"/>
</dbReference>
<organism evidence="6 7">
    <name type="scientific">Caldimonas caldifontis</name>
    <dbReference type="NCBI Taxonomy" id="1452508"/>
    <lineage>
        <taxon>Bacteria</taxon>
        <taxon>Pseudomonadati</taxon>
        <taxon>Pseudomonadota</taxon>
        <taxon>Betaproteobacteria</taxon>
        <taxon>Burkholderiales</taxon>
        <taxon>Sphaerotilaceae</taxon>
        <taxon>Caldimonas</taxon>
    </lineage>
</organism>
<dbReference type="GO" id="GO:0005829">
    <property type="term" value="C:cytosol"/>
    <property type="evidence" value="ECO:0007669"/>
    <property type="project" value="TreeGrafter"/>
</dbReference>
<dbReference type="InterPro" id="IPR029753">
    <property type="entry name" value="D-isomer_DH_CS"/>
</dbReference>
<comment type="similarity">
    <text evidence="1 3">Belongs to the D-isomer specific 2-hydroxyacid dehydrogenase family.</text>
</comment>
<feature type="domain" description="D-isomer specific 2-hydroxyacid dehydrogenase NAD-binding" evidence="5">
    <location>
        <begin position="110"/>
        <end position="289"/>
    </location>
</feature>
<dbReference type="Gene3D" id="3.40.50.720">
    <property type="entry name" value="NAD(P)-binding Rossmann-like Domain"/>
    <property type="match status" value="2"/>
</dbReference>